<dbReference type="InterPro" id="IPR001763">
    <property type="entry name" value="Rhodanese-like_dom"/>
</dbReference>
<keyword evidence="1" id="KW-0812">Transmembrane</keyword>
<dbReference type="PANTHER" id="PTHR43031">
    <property type="entry name" value="FAD-DEPENDENT OXIDOREDUCTASE"/>
    <property type="match status" value="1"/>
</dbReference>
<dbReference type="Proteomes" id="UP001501303">
    <property type="component" value="Unassembled WGS sequence"/>
</dbReference>
<dbReference type="EMBL" id="BAAAMJ010000015">
    <property type="protein sequence ID" value="GAA1909398.1"/>
    <property type="molecule type" value="Genomic_DNA"/>
</dbReference>
<accession>A0ABP5AF35</accession>
<reference evidence="4" key="1">
    <citation type="journal article" date="2019" name="Int. J. Syst. Evol. Microbiol.">
        <title>The Global Catalogue of Microorganisms (GCM) 10K type strain sequencing project: providing services to taxonomists for standard genome sequencing and annotation.</title>
        <authorList>
            <consortium name="The Broad Institute Genomics Platform"/>
            <consortium name="The Broad Institute Genome Sequencing Center for Infectious Disease"/>
            <person name="Wu L."/>
            <person name="Ma J."/>
        </authorList>
    </citation>
    <scope>NUCLEOTIDE SEQUENCE [LARGE SCALE GENOMIC DNA]</scope>
    <source>
        <strain evidence="4">JCM 13581</strain>
    </source>
</reference>
<dbReference type="RefSeq" id="WP_344260391.1">
    <property type="nucleotide sequence ID" value="NZ_BAAAMJ010000015.1"/>
</dbReference>
<evidence type="ECO:0000313" key="4">
    <source>
        <dbReference type="Proteomes" id="UP001501303"/>
    </source>
</evidence>
<dbReference type="Pfam" id="PF00581">
    <property type="entry name" value="Rhodanese"/>
    <property type="match status" value="1"/>
</dbReference>
<sequence>MTDKTMDVAAVRTLIDSNPDVLLVDVRTPGEYESAHIADSINLPLDQVDPHLQQIVADAGGKMVLICQSGNRAGQCQSKLEAAGIKDAVVMTGGMNAWSSAGAPVVRGRERWELERQVRLVAGSIILVAIVASLWWPAARFVAGFVGAGLTFAAVTNTCAMGMMLTKLPYNRPSKPVDVKASLARMRRRGVKA</sequence>
<organism evidence="3 4">
    <name type="scientific">Streptomyces sodiiphilus</name>
    <dbReference type="NCBI Taxonomy" id="226217"/>
    <lineage>
        <taxon>Bacteria</taxon>
        <taxon>Bacillati</taxon>
        <taxon>Actinomycetota</taxon>
        <taxon>Actinomycetes</taxon>
        <taxon>Kitasatosporales</taxon>
        <taxon>Streptomycetaceae</taxon>
        <taxon>Streptomyces</taxon>
    </lineage>
</organism>
<dbReference type="Pfam" id="PF11127">
    <property type="entry name" value="YgaP-like_TM"/>
    <property type="match status" value="1"/>
</dbReference>
<evidence type="ECO:0000313" key="3">
    <source>
        <dbReference type="EMBL" id="GAA1909398.1"/>
    </source>
</evidence>
<dbReference type="InterPro" id="IPR036873">
    <property type="entry name" value="Rhodanese-like_dom_sf"/>
</dbReference>
<keyword evidence="1" id="KW-0472">Membrane</keyword>
<comment type="caution">
    <text evidence="3">The sequence shown here is derived from an EMBL/GenBank/DDBJ whole genome shotgun (WGS) entry which is preliminary data.</text>
</comment>
<proteinExistence type="predicted"/>
<name>A0ABP5AF35_9ACTN</name>
<protein>
    <submittedName>
        <fullName evidence="3">Rhodanese-like domain-containing protein</fullName>
    </submittedName>
</protein>
<feature type="domain" description="Rhodanese" evidence="2">
    <location>
        <begin position="17"/>
        <end position="107"/>
    </location>
</feature>
<dbReference type="CDD" id="cd00158">
    <property type="entry name" value="RHOD"/>
    <property type="match status" value="1"/>
</dbReference>
<gene>
    <name evidence="3" type="ORF">GCM10009716_19200</name>
</gene>
<dbReference type="SMART" id="SM00450">
    <property type="entry name" value="RHOD"/>
    <property type="match status" value="1"/>
</dbReference>
<feature type="transmembrane region" description="Helical" evidence="1">
    <location>
        <begin position="118"/>
        <end position="136"/>
    </location>
</feature>
<dbReference type="InterPro" id="IPR050229">
    <property type="entry name" value="GlpE_sulfurtransferase"/>
</dbReference>
<dbReference type="PROSITE" id="PS50206">
    <property type="entry name" value="RHODANESE_3"/>
    <property type="match status" value="1"/>
</dbReference>
<feature type="transmembrane region" description="Helical" evidence="1">
    <location>
        <begin position="142"/>
        <end position="165"/>
    </location>
</feature>
<dbReference type="Gene3D" id="3.40.250.10">
    <property type="entry name" value="Rhodanese-like domain"/>
    <property type="match status" value="1"/>
</dbReference>
<keyword evidence="1" id="KW-1133">Transmembrane helix</keyword>
<dbReference type="PANTHER" id="PTHR43031:SF7">
    <property type="entry name" value="NITRIC OXIDE REDUCTASE FLRD-NAD(+) REDUCTASE"/>
    <property type="match status" value="1"/>
</dbReference>
<dbReference type="Gene3D" id="6.10.140.1340">
    <property type="match status" value="1"/>
</dbReference>
<evidence type="ECO:0000256" key="1">
    <source>
        <dbReference type="SAM" id="Phobius"/>
    </source>
</evidence>
<evidence type="ECO:0000259" key="2">
    <source>
        <dbReference type="PROSITE" id="PS50206"/>
    </source>
</evidence>
<keyword evidence="4" id="KW-1185">Reference proteome</keyword>
<dbReference type="SUPFAM" id="SSF52821">
    <property type="entry name" value="Rhodanese/Cell cycle control phosphatase"/>
    <property type="match status" value="1"/>
</dbReference>
<dbReference type="InterPro" id="IPR021309">
    <property type="entry name" value="YgaP-like_TM"/>
</dbReference>